<reference evidence="1 2" key="1">
    <citation type="journal article" date="2014" name="PLoS ONE">
        <title>Genome Sequence of Candidatus Nitrososphaera evergladensis from Group I.1b Enriched from Everglades Soil Reveals Novel Genomic Features of the Ammonia-Oxidizing Archaea.</title>
        <authorList>
            <person name="Zhalnina K.V."/>
            <person name="Dias R."/>
            <person name="Leonard M.T."/>
            <person name="Dorr de Quadros P."/>
            <person name="Camargo F.A."/>
            <person name="Drew J.C."/>
            <person name="Farmerie W.G."/>
            <person name="Daroub S.H."/>
            <person name="Triplett E.W."/>
        </authorList>
    </citation>
    <scope>NUCLEOTIDE SEQUENCE [LARGE SCALE GENOMIC DNA]</scope>
    <source>
        <strain evidence="1 2">SR1</strain>
    </source>
</reference>
<sequence>MTHRYTVYVGYPAFTLKGGGYYFRIIIDVLDTR</sequence>
<dbReference type="AlphaFoldDB" id="A0A075MV70"/>
<dbReference type="Proteomes" id="UP000028194">
    <property type="component" value="Chromosome"/>
</dbReference>
<evidence type="ECO:0000313" key="2">
    <source>
        <dbReference type="Proteomes" id="UP000028194"/>
    </source>
</evidence>
<dbReference type="STRING" id="1459636.NTE_03518"/>
<protein>
    <submittedName>
        <fullName evidence="1">Uncharacterized protein</fullName>
    </submittedName>
</protein>
<organism evidence="1 2">
    <name type="scientific">Candidatus Nitrososphaera evergladensis SR1</name>
    <dbReference type="NCBI Taxonomy" id="1459636"/>
    <lineage>
        <taxon>Archaea</taxon>
        <taxon>Nitrososphaerota</taxon>
        <taxon>Nitrososphaeria</taxon>
        <taxon>Nitrososphaerales</taxon>
        <taxon>Nitrososphaeraceae</taxon>
        <taxon>Nitrososphaera</taxon>
    </lineage>
</organism>
<accession>A0A075MV70</accession>
<evidence type="ECO:0000313" key="1">
    <source>
        <dbReference type="EMBL" id="AIF85546.1"/>
    </source>
</evidence>
<dbReference type="KEGG" id="nev:NTE_03518"/>
<name>A0A075MV70_9ARCH</name>
<gene>
    <name evidence="1" type="ORF">NTE_03518</name>
</gene>
<proteinExistence type="predicted"/>
<dbReference type="HOGENOM" id="CLU_3379842_0_0_2"/>
<keyword evidence="2" id="KW-1185">Reference proteome</keyword>
<dbReference type="EMBL" id="CP007174">
    <property type="protein sequence ID" value="AIF85546.1"/>
    <property type="molecule type" value="Genomic_DNA"/>
</dbReference>